<comment type="caution">
    <text evidence="2">The sequence shown here is derived from an EMBL/GenBank/DDBJ whole genome shotgun (WGS) entry which is preliminary data.</text>
</comment>
<evidence type="ECO:0000256" key="1">
    <source>
        <dbReference type="SAM" id="MobiDB-lite"/>
    </source>
</evidence>
<dbReference type="Proteomes" id="UP000194236">
    <property type="component" value="Unassembled WGS sequence"/>
</dbReference>
<dbReference type="AlphaFoldDB" id="A0A1Y3BFP2"/>
<proteinExistence type="predicted"/>
<name>A0A1Y3BFP2_EURMA</name>
<reference evidence="2 3" key="1">
    <citation type="submission" date="2017-03" db="EMBL/GenBank/DDBJ databases">
        <title>Genome Survey of Euroglyphus maynei.</title>
        <authorList>
            <person name="Arlian L.G."/>
            <person name="Morgan M.S."/>
            <person name="Rider S.D."/>
        </authorList>
    </citation>
    <scope>NUCLEOTIDE SEQUENCE [LARGE SCALE GENOMIC DNA]</scope>
    <source>
        <strain evidence="2">Arlian Lab</strain>
        <tissue evidence="2">Whole body</tissue>
    </source>
</reference>
<feature type="region of interest" description="Disordered" evidence="1">
    <location>
        <begin position="1"/>
        <end position="38"/>
    </location>
</feature>
<dbReference type="EMBL" id="MUJZ01025385">
    <property type="protein sequence ID" value="OTF78997.1"/>
    <property type="molecule type" value="Genomic_DNA"/>
</dbReference>
<feature type="compositionally biased region" description="Basic residues" evidence="1">
    <location>
        <begin position="1"/>
        <end position="15"/>
    </location>
</feature>
<gene>
    <name evidence="2" type="ORF">BLA29_007863</name>
</gene>
<evidence type="ECO:0000313" key="3">
    <source>
        <dbReference type="Proteomes" id="UP000194236"/>
    </source>
</evidence>
<evidence type="ECO:0000313" key="2">
    <source>
        <dbReference type="EMBL" id="OTF78997.1"/>
    </source>
</evidence>
<accession>A0A1Y3BFP2</accession>
<keyword evidence="3" id="KW-1185">Reference proteome</keyword>
<organism evidence="2 3">
    <name type="scientific">Euroglyphus maynei</name>
    <name type="common">Mayne's house dust mite</name>
    <dbReference type="NCBI Taxonomy" id="6958"/>
    <lineage>
        <taxon>Eukaryota</taxon>
        <taxon>Metazoa</taxon>
        <taxon>Ecdysozoa</taxon>
        <taxon>Arthropoda</taxon>
        <taxon>Chelicerata</taxon>
        <taxon>Arachnida</taxon>
        <taxon>Acari</taxon>
        <taxon>Acariformes</taxon>
        <taxon>Sarcoptiformes</taxon>
        <taxon>Astigmata</taxon>
        <taxon>Psoroptidia</taxon>
        <taxon>Analgoidea</taxon>
        <taxon>Pyroglyphidae</taxon>
        <taxon>Pyroglyphinae</taxon>
        <taxon>Euroglyphus</taxon>
    </lineage>
</organism>
<sequence>MAKIKSMNHHHHSNRKLSFEQPQLNGDDNNNDNETNKIEDWLDEHPDFYHVQSLINGWLHIRYNHQWVSGES</sequence>
<protein>
    <submittedName>
        <fullName evidence="2">Uncharacterized protein</fullName>
    </submittedName>
</protein>